<dbReference type="OrthoDB" id="277288at2759"/>
<dbReference type="InterPro" id="IPR016706">
    <property type="entry name" value="Cleav_polyA_spec_factor_su5"/>
</dbReference>
<dbReference type="Gene3D" id="3.90.79.10">
    <property type="entry name" value="Nucleoside Triphosphate Pyrophosphohydrolase"/>
    <property type="match status" value="1"/>
</dbReference>
<keyword evidence="4 5" id="KW-0539">Nucleus</keyword>
<dbReference type="GO" id="GO:0005737">
    <property type="term" value="C:cytoplasm"/>
    <property type="evidence" value="ECO:0007669"/>
    <property type="project" value="UniProtKB-SubCell"/>
</dbReference>
<dbReference type="eggNOG" id="KOG1689">
    <property type="taxonomic scope" value="Eukaryota"/>
</dbReference>
<dbReference type="OMA" id="NDEWEIG"/>
<dbReference type="GO" id="GO:0016787">
    <property type="term" value="F:hydrolase activity"/>
    <property type="evidence" value="ECO:0007669"/>
    <property type="project" value="UniProtKB-KW"/>
</dbReference>
<dbReference type="VEuPathDB" id="TrichDB:TVAGG3_0265930"/>
<dbReference type="STRING" id="5722.A2DA19"/>
<evidence type="ECO:0000256" key="3">
    <source>
        <dbReference type="ARBA" id="ARBA00022884"/>
    </source>
</evidence>
<comment type="similarity">
    <text evidence="1 5">Belongs to the Nudix hydrolase family. CPSF5 subfamily.</text>
</comment>
<evidence type="ECO:0000256" key="5">
    <source>
        <dbReference type="PIRNR" id="PIRNR017888"/>
    </source>
</evidence>
<keyword evidence="3 5" id="KW-0694">RNA-binding</keyword>
<keyword evidence="2 5" id="KW-0507">mRNA processing</keyword>
<keyword evidence="5" id="KW-0963">Cytoplasm</keyword>
<name>A2DA19_TRIV3</name>
<dbReference type="GO" id="GO:0031124">
    <property type="term" value="P:mRNA 3'-end processing"/>
    <property type="evidence" value="ECO:0007669"/>
    <property type="project" value="InterPro"/>
</dbReference>
<dbReference type="InterPro" id="IPR015797">
    <property type="entry name" value="NUDIX_hydrolase-like_dom_sf"/>
</dbReference>
<dbReference type="GO" id="GO:0006397">
    <property type="term" value="P:mRNA processing"/>
    <property type="evidence" value="ECO:0000318"/>
    <property type="project" value="GO_Central"/>
</dbReference>
<dbReference type="PANTHER" id="PTHR13047">
    <property type="entry name" value="PRE-MRNA CLEAVAGE FACTOR IM, 25KD SUBUNIT"/>
    <property type="match status" value="1"/>
</dbReference>
<evidence type="ECO:0000313" key="7">
    <source>
        <dbReference type="Proteomes" id="UP000001542"/>
    </source>
</evidence>
<dbReference type="GO" id="GO:0035925">
    <property type="term" value="F:mRNA 3'-UTR AU-rich region binding"/>
    <property type="evidence" value="ECO:0000318"/>
    <property type="project" value="GO_Central"/>
</dbReference>
<dbReference type="PIRSF" id="PIRSF017888">
    <property type="entry name" value="CPSF-25"/>
    <property type="match status" value="1"/>
</dbReference>
<reference evidence="6" key="1">
    <citation type="submission" date="2006-10" db="EMBL/GenBank/DDBJ databases">
        <authorList>
            <person name="Amadeo P."/>
            <person name="Zhao Q."/>
            <person name="Wortman J."/>
            <person name="Fraser-Liggett C."/>
            <person name="Carlton J."/>
        </authorList>
    </citation>
    <scope>NUCLEOTIDE SEQUENCE</scope>
    <source>
        <strain evidence="6">G3</strain>
    </source>
</reference>
<dbReference type="EMBL" id="DS113182">
    <property type="protein sequence ID" value="EAY22667.1"/>
    <property type="molecule type" value="Genomic_DNA"/>
</dbReference>
<accession>A2DA19</accession>
<evidence type="ECO:0000256" key="2">
    <source>
        <dbReference type="ARBA" id="ARBA00022664"/>
    </source>
</evidence>
<dbReference type="SMR" id="A2DA19"/>
<proteinExistence type="inferred from homology"/>
<sequence>MSLRIHKLSNYRFGASEDEEEEEKAHTDRMEKIKEIFAVEGTVKSVRCIILAHEHNITTILLLKNKNKKKLQMPGGIVRTGEEDEAAIKRILTKKFRIVEGEFDIGDHVATWYRPQFSEYLYPYLPAHITQAKEIEKWYIVMLPEKAHFNIQSKNELSALQFIQIHNNVEYQEKTLLYIPAIMSKYDFTFE</sequence>
<dbReference type="SUPFAM" id="SSF55811">
    <property type="entry name" value="Nudix"/>
    <property type="match status" value="1"/>
</dbReference>
<dbReference type="AlphaFoldDB" id="A2DA19"/>
<comment type="subcellular location">
    <subcellularLocation>
        <location evidence="5">Nucleus</location>
    </subcellularLocation>
    <subcellularLocation>
        <location evidence="5">Cytoplasm</location>
    </subcellularLocation>
</comment>
<evidence type="ECO:0000256" key="4">
    <source>
        <dbReference type="ARBA" id="ARBA00023242"/>
    </source>
</evidence>
<reference evidence="6" key="2">
    <citation type="journal article" date="2007" name="Science">
        <title>Draft genome sequence of the sexually transmitted pathogen Trichomonas vaginalis.</title>
        <authorList>
            <person name="Carlton J.M."/>
            <person name="Hirt R.P."/>
            <person name="Silva J.C."/>
            <person name="Delcher A.L."/>
            <person name="Schatz M."/>
            <person name="Zhao Q."/>
            <person name="Wortman J.R."/>
            <person name="Bidwell S.L."/>
            <person name="Alsmark U.C.M."/>
            <person name="Besteiro S."/>
            <person name="Sicheritz-Ponten T."/>
            <person name="Noel C.J."/>
            <person name="Dacks J.B."/>
            <person name="Foster P.G."/>
            <person name="Simillion C."/>
            <person name="Van de Peer Y."/>
            <person name="Miranda-Saavedra D."/>
            <person name="Barton G.J."/>
            <person name="Westrop G.D."/>
            <person name="Mueller S."/>
            <person name="Dessi D."/>
            <person name="Fiori P.L."/>
            <person name="Ren Q."/>
            <person name="Paulsen I."/>
            <person name="Zhang H."/>
            <person name="Bastida-Corcuera F.D."/>
            <person name="Simoes-Barbosa A."/>
            <person name="Brown M.T."/>
            <person name="Hayes R.D."/>
            <person name="Mukherjee M."/>
            <person name="Okumura C.Y."/>
            <person name="Schneider R."/>
            <person name="Smith A.J."/>
            <person name="Vanacova S."/>
            <person name="Villalvazo M."/>
            <person name="Haas B.J."/>
            <person name="Pertea M."/>
            <person name="Feldblyum T.V."/>
            <person name="Utterback T.R."/>
            <person name="Shu C.L."/>
            <person name="Osoegawa K."/>
            <person name="de Jong P.J."/>
            <person name="Hrdy I."/>
            <person name="Horvathova L."/>
            <person name="Zubacova Z."/>
            <person name="Dolezal P."/>
            <person name="Malik S.B."/>
            <person name="Logsdon J.M. Jr."/>
            <person name="Henze K."/>
            <person name="Gupta A."/>
            <person name="Wang C.C."/>
            <person name="Dunne R.L."/>
            <person name="Upcroft J.A."/>
            <person name="Upcroft P."/>
            <person name="White O."/>
            <person name="Salzberg S.L."/>
            <person name="Tang P."/>
            <person name="Chiu C.-H."/>
            <person name="Lee Y.-S."/>
            <person name="Embley T.M."/>
            <person name="Coombs G.H."/>
            <person name="Mottram J.C."/>
            <person name="Tachezy J."/>
            <person name="Fraser-Liggett C.M."/>
            <person name="Johnson P.J."/>
        </authorList>
    </citation>
    <scope>NUCLEOTIDE SEQUENCE [LARGE SCALE GENOMIC DNA]</scope>
    <source>
        <strain evidence="6">G3</strain>
    </source>
</reference>
<gene>
    <name evidence="6" type="ORF">TVAG_475950</name>
</gene>
<organism evidence="6 7">
    <name type="scientific">Trichomonas vaginalis (strain ATCC PRA-98 / G3)</name>
    <dbReference type="NCBI Taxonomy" id="412133"/>
    <lineage>
        <taxon>Eukaryota</taxon>
        <taxon>Metamonada</taxon>
        <taxon>Parabasalia</taxon>
        <taxon>Trichomonadida</taxon>
        <taxon>Trichomonadidae</taxon>
        <taxon>Trichomonas</taxon>
    </lineage>
</organism>
<dbReference type="RefSeq" id="XP_001583653.1">
    <property type="nucleotide sequence ID" value="XM_001583603.1"/>
</dbReference>
<comment type="function">
    <text evidence="5">Component of the cleavage factor Im (CFIm) complex that functions as an activator of the pre-mRNA 3'-end cleavage and polyadenylation processing required for the maturation of pre-mRNA into functional mRNAs. CFIm contributes to the recruitment of multiprotein complexes on specific sequences on the pre-mRNA 3'-end, so called cleavage and polyadenylation signals (pA signals). Most pre-mRNAs contain multiple pA signals, resulting in alternative cleavage and polyadenylation (APA) producing mRNAs with variable 3'-end formation. The CFIm complex acts as a key regulator of cleavage and polyadenylation site choice during APA through its binding to 5'-UGUA-3' elements localized in the 3'-untranslated region (UTR) for a huge number of pre-mRNAs.</text>
</comment>
<evidence type="ECO:0000256" key="1">
    <source>
        <dbReference type="ARBA" id="ARBA00009710"/>
    </source>
</evidence>
<dbReference type="Proteomes" id="UP000001542">
    <property type="component" value="Unassembled WGS sequence"/>
</dbReference>
<dbReference type="VEuPathDB" id="TrichDB:TVAG_475950"/>
<comment type="subunit">
    <text evidence="5">Homodimer (via N- and C-terminus); binds RNA as homodimer. Component of the cleavage factor Im (CFIm) complex.</text>
</comment>
<dbReference type="GO" id="GO:0005849">
    <property type="term" value="C:mRNA cleavage factor complex"/>
    <property type="evidence" value="ECO:0000318"/>
    <property type="project" value="GO_Central"/>
</dbReference>
<keyword evidence="7" id="KW-1185">Reference proteome</keyword>
<dbReference type="InParanoid" id="A2DA19"/>
<protein>
    <recommendedName>
        <fullName evidence="5">Cleavage and polyadenylation specificity factor subunit 5</fullName>
    </recommendedName>
</protein>
<dbReference type="KEGG" id="tva:5468225"/>
<evidence type="ECO:0000313" key="6">
    <source>
        <dbReference type="EMBL" id="EAY22667.1"/>
    </source>
</evidence>
<keyword evidence="6" id="KW-0378">Hydrolase</keyword>
<dbReference type="Pfam" id="PF13869">
    <property type="entry name" value="NUDIX_2"/>
    <property type="match status" value="1"/>
</dbReference>